<name>A0ABQ5HGX4_9ASTR</name>
<dbReference type="EMBL" id="BQNB010019584">
    <property type="protein sequence ID" value="GJT86839.1"/>
    <property type="molecule type" value="Genomic_DNA"/>
</dbReference>
<evidence type="ECO:0000313" key="1">
    <source>
        <dbReference type="EMBL" id="GJT86839.1"/>
    </source>
</evidence>
<organism evidence="1 2">
    <name type="scientific">Tanacetum coccineum</name>
    <dbReference type="NCBI Taxonomy" id="301880"/>
    <lineage>
        <taxon>Eukaryota</taxon>
        <taxon>Viridiplantae</taxon>
        <taxon>Streptophyta</taxon>
        <taxon>Embryophyta</taxon>
        <taxon>Tracheophyta</taxon>
        <taxon>Spermatophyta</taxon>
        <taxon>Magnoliopsida</taxon>
        <taxon>eudicotyledons</taxon>
        <taxon>Gunneridae</taxon>
        <taxon>Pentapetalae</taxon>
        <taxon>asterids</taxon>
        <taxon>campanulids</taxon>
        <taxon>Asterales</taxon>
        <taxon>Asteraceae</taxon>
        <taxon>Asteroideae</taxon>
        <taxon>Anthemideae</taxon>
        <taxon>Anthemidinae</taxon>
        <taxon>Tanacetum</taxon>
    </lineage>
</organism>
<reference evidence="1" key="2">
    <citation type="submission" date="2022-01" db="EMBL/GenBank/DDBJ databases">
        <authorList>
            <person name="Yamashiro T."/>
            <person name="Shiraishi A."/>
            <person name="Satake H."/>
            <person name="Nakayama K."/>
        </authorList>
    </citation>
    <scope>NUCLEOTIDE SEQUENCE</scope>
</reference>
<dbReference type="Proteomes" id="UP001151760">
    <property type="component" value="Unassembled WGS sequence"/>
</dbReference>
<reference evidence="1" key="1">
    <citation type="journal article" date="2022" name="Int. J. Mol. Sci.">
        <title>Draft Genome of Tanacetum Coccineum: Genomic Comparison of Closely Related Tanacetum-Family Plants.</title>
        <authorList>
            <person name="Yamashiro T."/>
            <person name="Shiraishi A."/>
            <person name="Nakayama K."/>
            <person name="Satake H."/>
        </authorList>
    </citation>
    <scope>NUCLEOTIDE SEQUENCE</scope>
</reference>
<sequence length="224" mass="25379">MTPFRACKRCRICTIFSVVSQIISGPDMRFSRVLLRSPRMIKVSPSMGMWTTFSSQHEMLAMILGYHIIPMTSRETTKFNRHEINLERNIPVDDVRGLDEMSCHSESLLSSYGLVVFLLDTNFCNALSLHRHDKSLILVGFPPRYLLLWDIPICSFKPADETNSPFRTFEIERLAVHKLCVANTFLAYRSFSLWVFICDSSKGLSGGGVVDLTGDGRPYDDGGE</sequence>
<keyword evidence="2" id="KW-1185">Reference proteome</keyword>
<accession>A0ABQ5HGX4</accession>
<proteinExistence type="predicted"/>
<gene>
    <name evidence="1" type="ORF">Tco_1068556</name>
</gene>
<comment type="caution">
    <text evidence="1">The sequence shown here is derived from an EMBL/GenBank/DDBJ whole genome shotgun (WGS) entry which is preliminary data.</text>
</comment>
<evidence type="ECO:0000313" key="2">
    <source>
        <dbReference type="Proteomes" id="UP001151760"/>
    </source>
</evidence>
<protein>
    <submittedName>
        <fullName evidence="1">Uncharacterized protein</fullName>
    </submittedName>
</protein>